<dbReference type="Pfam" id="PF07977">
    <property type="entry name" value="FabA"/>
    <property type="match status" value="1"/>
</dbReference>
<dbReference type="PANTHER" id="PTHR30272:SF1">
    <property type="entry name" value="3-HYDROXYACYL-[ACYL-CARRIER-PROTEIN] DEHYDRATASE"/>
    <property type="match status" value="1"/>
</dbReference>
<organism evidence="2 3">
    <name type="scientific">Rhizobium helianthi</name>
    <dbReference type="NCBI Taxonomy" id="1132695"/>
    <lineage>
        <taxon>Bacteria</taxon>
        <taxon>Pseudomonadati</taxon>
        <taxon>Pseudomonadota</taxon>
        <taxon>Alphaproteobacteria</taxon>
        <taxon>Hyphomicrobiales</taxon>
        <taxon>Rhizobiaceae</taxon>
        <taxon>Rhizobium/Agrobacterium group</taxon>
        <taxon>Rhizobium</taxon>
    </lineage>
</organism>
<sequence length="164" mass="18558">MNGQVNETTRPSRKMGFTELKQWLRHRHPMVYLDRITDYEPGKYLDSLMAVSGQTDAISGHFPERAVFPASHMMQAISQSAIILYQLSTAKLEDDEITLIGSLKSRFTRVVVPGDVIKFRTSIETQHTNFITFSCSAEVDEKPVAKVRGTLLRSKVADLGEQLW</sequence>
<reference evidence="3" key="1">
    <citation type="journal article" date="2019" name="Int. J. Syst. Evol. Microbiol.">
        <title>The Global Catalogue of Microorganisms (GCM) 10K type strain sequencing project: providing services to taxonomists for standard genome sequencing and annotation.</title>
        <authorList>
            <consortium name="The Broad Institute Genomics Platform"/>
            <consortium name="The Broad Institute Genome Sequencing Center for Infectious Disease"/>
            <person name="Wu L."/>
            <person name="Ma J."/>
        </authorList>
    </citation>
    <scope>NUCLEOTIDE SEQUENCE [LARGE SCALE GENOMIC DNA]</scope>
    <source>
        <strain evidence="3">CG52</strain>
    </source>
</reference>
<accession>A0ABW4M3N0</accession>
<dbReference type="InterPro" id="IPR013114">
    <property type="entry name" value="FabA_FabZ"/>
</dbReference>
<dbReference type="InterPro" id="IPR029069">
    <property type="entry name" value="HotDog_dom_sf"/>
</dbReference>
<evidence type="ECO:0000256" key="1">
    <source>
        <dbReference type="ARBA" id="ARBA00023239"/>
    </source>
</evidence>
<dbReference type="PANTHER" id="PTHR30272">
    <property type="entry name" value="3-HYDROXYACYL-[ACYL-CARRIER-PROTEIN] DEHYDRATASE"/>
    <property type="match status" value="1"/>
</dbReference>
<evidence type="ECO:0000313" key="3">
    <source>
        <dbReference type="Proteomes" id="UP001597322"/>
    </source>
</evidence>
<keyword evidence="3" id="KW-1185">Reference proteome</keyword>
<dbReference type="EC" id="4.2.1.-" evidence="2"/>
<dbReference type="GO" id="GO:0016829">
    <property type="term" value="F:lyase activity"/>
    <property type="evidence" value="ECO:0007669"/>
    <property type="project" value="UniProtKB-KW"/>
</dbReference>
<dbReference type="Proteomes" id="UP001597322">
    <property type="component" value="Unassembled WGS sequence"/>
</dbReference>
<protein>
    <submittedName>
        <fullName evidence="2">3-hydroxyacyl-ACP dehydratase FabZ family protein</fullName>
        <ecNumber evidence="2">4.2.1.-</ecNumber>
    </submittedName>
</protein>
<keyword evidence="1 2" id="KW-0456">Lyase</keyword>
<proteinExistence type="predicted"/>
<dbReference type="RefSeq" id="WP_377399407.1">
    <property type="nucleotide sequence ID" value="NZ_JBHUEQ010000015.1"/>
</dbReference>
<dbReference type="EMBL" id="JBHUEQ010000015">
    <property type="protein sequence ID" value="MFD1745544.1"/>
    <property type="molecule type" value="Genomic_DNA"/>
</dbReference>
<comment type="caution">
    <text evidence="2">The sequence shown here is derived from an EMBL/GenBank/DDBJ whole genome shotgun (WGS) entry which is preliminary data.</text>
</comment>
<name>A0ABW4M3N0_9HYPH</name>
<dbReference type="Gene3D" id="3.10.129.10">
    <property type="entry name" value="Hotdog Thioesterase"/>
    <property type="match status" value="1"/>
</dbReference>
<dbReference type="SUPFAM" id="SSF54637">
    <property type="entry name" value="Thioesterase/thiol ester dehydrase-isomerase"/>
    <property type="match status" value="1"/>
</dbReference>
<gene>
    <name evidence="2" type="ORF">ACFSE1_08745</name>
</gene>
<evidence type="ECO:0000313" key="2">
    <source>
        <dbReference type="EMBL" id="MFD1745544.1"/>
    </source>
</evidence>